<feature type="region of interest" description="Disordered" evidence="4">
    <location>
        <begin position="1383"/>
        <end position="1525"/>
    </location>
</feature>
<dbReference type="PRINTS" id="PR01217">
    <property type="entry name" value="PRICHEXTENSN"/>
</dbReference>
<evidence type="ECO:0000256" key="3">
    <source>
        <dbReference type="ARBA" id="ARBA00022917"/>
    </source>
</evidence>
<feature type="compositionally biased region" description="Polar residues" evidence="4">
    <location>
        <begin position="521"/>
        <end position="531"/>
    </location>
</feature>
<dbReference type="SMART" id="SM00543">
    <property type="entry name" value="MIF4G"/>
    <property type="match status" value="1"/>
</dbReference>
<organism evidence="6 7">
    <name type="scientific">Nesidiocoris tenuis</name>
    <dbReference type="NCBI Taxonomy" id="355587"/>
    <lineage>
        <taxon>Eukaryota</taxon>
        <taxon>Metazoa</taxon>
        <taxon>Ecdysozoa</taxon>
        <taxon>Arthropoda</taxon>
        <taxon>Hexapoda</taxon>
        <taxon>Insecta</taxon>
        <taxon>Pterygota</taxon>
        <taxon>Neoptera</taxon>
        <taxon>Paraneoptera</taxon>
        <taxon>Hemiptera</taxon>
        <taxon>Heteroptera</taxon>
        <taxon>Panheteroptera</taxon>
        <taxon>Cimicomorpha</taxon>
        <taxon>Miridae</taxon>
        <taxon>Dicyphina</taxon>
        <taxon>Nesidiocoris</taxon>
    </lineage>
</organism>
<dbReference type="PANTHER" id="PTHR23253">
    <property type="entry name" value="EUKARYOTIC TRANSLATION INITIATION FACTOR 4 GAMMA"/>
    <property type="match status" value="1"/>
</dbReference>
<feature type="compositionally biased region" description="Polar residues" evidence="4">
    <location>
        <begin position="928"/>
        <end position="937"/>
    </location>
</feature>
<keyword evidence="3" id="KW-0648">Protein biosynthesis</keyword>
<dbReference type="Pfam" id="PF02854">
    <property type="entry name" value="MIF4G"/>
    <property type="match status" value="1"/>
</dbReference>
<feature type="region of interest" description="Disordered" evidence="4">
    <location>
        <begin position="337"/>
        <end position="614"/>
    </location>
</feature>
<feature type="compositionally biased region" description="Basic and acidic residues" evidence="4">
    <location>
        <begin position="813"/>
        <end position="839"/>
    </location>
</feature>
<evidence type="ECO:0000256" key="1">
    <source>
        <dbReference type="ARBA" id="ARBA00005775"/>
    </source>
</evidence>
<evidence type="ECO:0000313" key="6">
    <source>
        <dbReference type="EMBL" id="BET00306.1"/>
    </source>
</evidence>
<feature type="compositionally biased region" description="Polar residues" evidence="4">
    <location>
        <begin position="424"/>
        <end position="436"/>
    </location>
</feature>
<feature type="compositionally biased region" description="Low complexity" evidence="4">
    <location>
        <begin position="1421"/>
        <end position="1436"/>
    </location>
</feature>
<dbReference type="InterPro" id="IPR003891">
    <property type="entry name" value="Initiation_fac_eIF4g_MI"/>
</dbReference>
<gene>
    <name evidence="6" type="ORF">NTJ_13122</name>
</gene>
<feature type="compositionally biased region" description="Polar residues" evidence="4">
    <location>
        <begin position="791"/>
        <end position="805"/>
    </location>
</feature>
<feature type="region of interest" description="Disordered" evidence="4">
    <location>
        <begin position="1848"/>
        <end position="1904"/>
    </location>
</feature>
<feature type="region of interest" description="Disordered" evidence="4">
    <location>
        <begin position="920"/>
        <end position="969"/>
    </location>
</feature>
<evidence type="ECO:0000259" key="5">
    <source>
        <dbReference type="PROSITE" id="PS51366"/>
    </source>
</evidence>
<feature type="domain" description="MI" evidence="5">
    <location>
        <begin position="1528"/>
        <end position="1652"/>
    </location>
</feature>
<sequence length="1904" mass="206655">MVSRNLNNPGKECQVHCYPHINIAQFAIVNTIQRAEGGGVGGYSNHRIPTGPTQPSQDPKSQPPQQSIQHGAMPIPYPSSRGGQVPQYVRPPNRVPHNNGGPRISVSHHVPAVYNTMFPQSILMSQPPLSYITQPRHPGQASGQTAGSQQQFYHQGYGLPMSGGYSYAAAPGYLMQTPPQQMRHPYSPNPTLTQVHPQQPTSQQSATNQYEMYGVEGVGGAGAAVAMSSLSGAPGGPNGTSHQLLPAQPPSSMSMPQTVLAMGPHGAIQQHVKQDKSSKLRPNAIPIIDPATGCNVLNDEKNGAGGGSSQSPASRDSKDEEMKAPAAVDEFLCKGPSAGFAMDNAEPPQSTTPASVDDTPVSGPITITSPDDERERLNGPVDHESEHPKEPSAPPTLAPSPPEPVAPSPPPPQHPVAPPHPTQQHIPTVSAKTNSPPVIVHPRTAQPSMSAVVKGSAPAPAAQPPPVQAPPVQQPPPVQPPAAQPPTVQPPQVQPSAAPSPPPAGVQTAPPSAPGIPANSRKPQASENAQTKKSAKKDDPAPKAPQEPPRPAKVPQEPPRPAGKGPQPGARGGPRPVPASTPPPSASTTVVGAPSAPPEFPAHRPATAPAKASTASSFFETINYKNLTSTTQNVNPPTVTAAPPSQAPEEKGTNGETPDQRVGGHTKATQRQKKKPNLNQKGMDKVGGSELDAFFDPSSTTGPREPSPAPPPPVELPKELTNQSTTLITFLQDDIKNDEDDEYSDAMVAAKNEENAKMSAAVANNNNDISKAAPPADAPPKSKDAPKEQRIQPSESAASDKSSAPNVAEDAEQPEKGAAEAAEAEAKSSDSEKEEKSEEGAAAVEVLAEENGAASPQATGPALPPYSYKDGQWTPLNTDGRKVYDREFLLEIKNSTYALTKPDFKQELDIFRDKPNDSLPLNHRRNLHGSSSMTSRSDVMGPMQFRSSSSSNQRSSGMKMGGDRRGPGRGMAILSGSQSGGGMGRMGGGKGGFGMGGPIGGYGIPAREEPQLHRDPGGGWKPSFLAKRPADLDEEAEKLDKFKKKVRGILNKLTPQKFDRLLGQILDIPIESTHYLTEMVHLVFEKAVDEPSFSKAYADLCKHLQSRSVEQTSNTTQAGNFRKILLTKCQEDFEKNKQEELDIVVRQKQIDETTDLEKKKELKLLLEEDERKIRRKSVGLVRFIGELYKLKMLTKNIMHNCISQLLEQVAEEPLECLCKLLTTIGKELEAESGVKMFDDYFTQMQKLAQKSPKSEVSSRIRFMLQDVIELRHRDWTPRREENNPRTFDQIARDADRESYESMVTTQQNLGGGNNNMGKERRRMRGSNQDPDGWQMTGPKNSRGPSGYQGPSGPIETSKLAHIKYAQINSADVPLGGGSQFQHWNMGANASKRPGQIDASRSSVIPSSNNRFSILDDRTTRGPPYGGSSSSMGNKGKVTGSSSLEKQRGMGMRGDNRGSGPPSRDSSRPRLMNQSPATSLSSRGDRDLLRPEGPSSRGGSQPLDNRERSEPRIPGPSGAEDVSNLDEEKAKITSDFIFDEWCINYDVNETLLTMQEKLGNQFNACLFIENILGRVLERTSELNKFGPLLVAMINDKKPLISLDDIVNEFAKSIEFANDLIVDIPYYWSFIGRVIAPLVSSEIMSFDKVKSLLEGRPMADRSCVFLAILKHLETCSKTEVWSADSTKITDFVPEEGVENFIKTNNLWFLSLSSNNLISAKVKKHRDTLVEILQKNRHGDPTDDAVEFMSSIENTVGEKAKIEILTMAVIKASLVDGKLDTSLLTKYDRLLTKYIDNKEDRELICLFAIKNIVLNDDASLPTAVLCETFKHLYERDIISLEGFRNWQTDTSIEPMETTKKRRRRNPDPPSSFHHLSPQTDQHAQRRRKMEDGGDKWQAEEGNAVTGR</sequence>
<keyword evidence="7" id="KW-1185">Reference proteome</keyword>
<dbReference type="EMBL" id="AP028919">
    <property type="protein sequence ID" value="BET00306.1"/>
    <property type="molecule type" value="Genomic_DNA"/>
</dbReference>
<evidence type="ECO:0000256" key="2">
    <source>
        <dbReference type="ARBA" id="ARBA00022540"/>
    </source>
</evidence>
<feature type="compositionally biased region" description="Pro residues" evidence="4">
    <location>
        <begin position="461"/>
        <end position="504"/>
    </location>
</feature>
<dbReference type="GO" id="GO:0003743">
    <property type="term" value="F:translation initiation factor activity"/>
    <property type="evidence" value="ECO:0007669"/>
    <property type="project" value="UniProtKB-KW"/>
</dbReference>
<dbReference type="InterPro" id="IPR003890">
    <property type="entry name" value="MIF4G-like_typ-3"/>
</dbReference>
<evidence type="ECO:0000313" key="7">
    <source>
        <dbReference type="Proteomes" id="UP001307889"/>
    </source>
</evidence>
<dbReference type="PROSITE" id="PS51366">
    <property type="entry name" value="MI"/>
    <property type="match status" value="1"/>
</dbReference>
<evidence type="ECO:0000256" key="4">
    <source>
        <dbReference type="SAM" id="MobiDB-lite"/>
    </source>
</evidence>
<name>A0ABN7BAU7_9HEMI</name>
<reference evidence="6 7" key="1">
    <citation type="submission" date="2023-09" db="EMBL/GenBank/DDBJ databases">
        <title>Nesidiocoris tenuis whole genome shotgun sequence.</title>
        <authorList>
            <person name="Shibata T."/>
            <person name="Shimoda M."/>
            <person name="Kobayashi T."/>
            <person name="Uehara T."/>
        </authorList>
    </citation>
    <scope>NUCLEOTIDE SEQUENCE [LARGE SCALE GENOMIC DNA]</scope>
    <source>
        <strain evidence="6 7">Japan</strain>
    </source>
</reference>
<proteinExistence type="inferred from homology"/>
<dbReference type="InterPro" id="IPR016024">
    <property type="entry name" value="ARM-type_fold"/>
</dbReference>
<feature type="compositionally biased region" description="Polar residues" evidence="4">
    <location>
        <begin position="720"/>
        <end position="729"/>
    </location>
</feature>
<feature type="compositionally biased region" description="Pro residues" evidence="4">
    <location>
        <begin position="705"/>
        <end position="715"/>
    </location>
</feature>
<feature type="compositionally biased region" description="Basic and acidic residues" evidence="4">
    <location>
        <begin position="1885"/>
        <end position="1895"/>
    </location>
</feature>
<comment type="similarity">
    <text evidence="1">Belongs to the eukaryotic initiation factor 4G family.</text>
</comment>
<feature type="compositionally biased region" description="Low complexity" evidence="4">
    <location>
        <begin position="605"/>
        <end position="614"/>
    </location>
</feature>
<feature type="compositionally biased region" description="Polar residues" evidence="4">
    <location>
        <begin position="1398"/>
        <end position="1411"/>
    </location>
</feature>
<feature type="compositionally biased region" description="Basic and acidic residues" evidence="4">
    <location>
        <begin position="371"/>
        <end position="390"/>
    </location>
</feature>
<feature type="compositionally biased region" description="Pro residues" evidence="4">
    <location>
        <begin position="575"/>
        <end position="585"/>
    </location>
</feature>
<feature type="compositionally biased region" description="Low complexity" evidence="4">
    <location>
        <begin position="946"/>
        <end position="958"/>
    </location>
</feature>
<feature type="compositionally biased region" description="Pro residues" evidence="4">
    <location>
        <begin position="542"/>
        <end position="561"/>
    </location>
</feature>
<dbReference type="PANTHER" id="PTHR23253:SF78">
    <property type="entry name" value="EUKARYOTIC TRANSLATION INITIATION FACTOR 4G1, ISOFORM B-RELATED"/>
    <property type="match status" value="1"/>
</dbReference>
<feature type="region of interest" description="Disordered" evidence="4">
    <location>
        <begin position="40"/>
        <end position="100"/>
    </location>
</feature>
<dbReference type="SUPFAM" id="SSF48371">
    <property type="entry name" value="ARM repeat"/>
    <property type="match status" value="3"/>
</dbReference>
<dbReference type="Proteomes" id="UP001307889">
    <property type="component" value="Chromosome 11"/>
</dbReference>
<feature type="compositionally biased region" description="Pro residues" evidence="4">
    <location>
        <begin position="391"/>
        <end position="421"/>
    </location>
</feature>
<feature type="region of interest" description="Disordered" evidence="4">
    <location>
        <begin position="627"/>
        <end position="879"/>
    </location>
</feature>
<accession>A0ABN7BAU7</accession>
<dbReference type="Gene3D" id="1.25.40.180">
    <property type="match status" value="3"/>
</dbReference>
<feature type="compositionally biased region" description="Low complexity" evidence="4">
    <location>
        <begin position="840"/>
        <end position="854"/>
    </location>
</feature>
<keyword evidence="2 6" id="KW-0396">Initiation factor</keyword>
<feature type="region of interest" description="Disordered" evidence="4">
    <location>
        <begin position="1294"/>
        <end position="1355"/>
    </location>
</feature>
<feature type="compositionally biased region" description="Low complexity" evidence="4">
    <location>
        <begin position="53"/>
        <end position="69"/>
    </location>
</feature>
<feature type="compositionally biased region" description="Polar residues" evidence="4">
    <location>
        <begin position="627"/>
        <end position="638"/>
    </location>
</feature>
<feature type="compositionally biased region" description="Basic and acidic residues" evidence="4">
    <location>
        <begin position="780"/>
        <end position="790"/>
    </location>
</feature>
<feature type="compositionally biased region" description="Polar residues" evidence="4">
    <location>
        <begin position="1471"/>
        <end position="1481"/>
    </location>
</feature>
<feature type="region of interest" description="Disordered" evidence="4">
    <location>
        <begin position="266"/>
        <end position="324"/>
    </location>
</feature>
<protein>
    <submittedName>
        <fullName evidence="6">Eukaryotic translation initiation factor 4 gamma</fullName>
    </submittedName>
</protein>